<evidence type="ECO:0000256" key="4">
    <source>
        <dbReference type="SAM" id="MobiDB-lite"/>
    </source>
</evidence>
<dbReference type="GO" id="GO:0008270">
    <property type="term" value="F:zinc ion binding"/>
    <property type="evidence" value="ECO:0007669"/>
    <property type="project" value="InterPro"/>
</dbReference>
<dbReference type="InterPro" id="IPR050613">
    <property type="entry name" value="Sec_Metabolite_Reg"/>
</dbReference>
<dbReference type="Gene3D" id="4.10.240.10">
    <property type="entry name" value="Zn(2)-C6 fungal-type DNA-binding domain"/>
    <property type="match status" value="1"/>
</dbReference>
<proteinExistence type="predicted"/>
<evidence type="ECO:0000256" key="3">
    <source>
        <dbReference type="ARBA" id="ARBA00023242"/>
    </source>
</evidence>
<dbReference type="AlphaFoldDB" id="A0AAD3YDP3"/>
<evidence type="ECO:0000259" key="5">
    <source>
        <dbReference type="PROSITE" id="PS50048"/>
    </source>
</evidence>
<sequence length="829" mass="90371">MLGRGLRQPLPTRLTHGSSTAERGTPSSEIAGTTFLPTPPDSSSSPLKAPTSYTKRKGKDDKPGGKDMRRSCAECRRLKSKCDRVFPCSNCRRRGCALICPDGDLGCMQGKRLVLASTEQLHERIAQLETALSKAHGLVSSVQHPLLAPEFLDGGFASQAPPPASDSMAVDVDSLERAASSEEAVVGPDADNAAGTASTTGFLPVDFHPDVVPRSVVMNRLRTVINALPSRERAREIADRFFIESEWFNFILRREEYDALYEPSVFAPTEENPLSPHKLACVFMVCTLQMYLDPTRDCDSVDGLVALYWDTVQQCFDTHCGWAATVPGVQALALMTWFVNYASKGGGDTGPTTSSLHWLRRMTAACQELELNKEPHPSLPMRQANFHRRVFWEATVLDCVIAPSYGHHTGIPIEQIEVRYPSDVPQWAVLRYEYIRRVSYPATDLGLRPDSNPPTPSEIRGLEELLVRYGPEAQPAIHCPYLVGEPLPELNTNTAFDVSHIQSASVSMSLFQNYLLVYKAGLRRIVERLRVNPEAELFPFDRHIVMCAFETSQKMIRLARYIHRIMPRIAGRYTSTWVKLFGATATIAAAAIWCGGQMPPSFVAQVIVELNDISLLEAEATSFSPNGDRPQAVREIVPVLQSMIIGRHPHVVGEDPSRVTANSAREDILFALLGGVVNGVTAMQSAVDWSSALAAVPSIPTASTSAPHVTAPMPAQMFDLPPISEATRRDMSGVLHAPGHEGGPGPNSRFPSSASPFTFDGQSDYDNPANGSPHEVSSTSGGSATSLMNGTLMEPPMGAGGVGVELRNRLQTMYAPKPWWGLSTDATGK</sequence>
<dbReference type="PROSITE" id="PS50048">
    <property type="entry name" value="ZN2_CY6_FUNGAL_2"/>
    <property type="match status" value="1"/>
</dbReference>
<gene>
    <name evidence="6" type="ORF">CspeluHIS016_0503600</name>
</gene>
<dbReference type="PROSITE" id="PS00463">
    <property type="entry name" value="ZN2_CY6_FUNGAL_1"/>
    <property type="match status" value="1"/>
</dbReference>
<dbReference type="InterPro" id="IPR036864">
    <property type="entry name" value="Zn2-C6_fun-type_DNA-bd_sf"/>
</dbReference>
<dbReference type="CDD" id="cd00067">
    <property type="entry name" value="GAL4"/>
    <property type="match status" value="1"/>
</dbReference>
<dbReference type="EMBL" id="BTCM01000005">
    <property type="protein sequence ID" value="GMK58328.1"/>
    <property type="molecule type" value="Genomic_DNA"/>
</dbReference>
<dbReference type="GO" id="GO:0003677">
    <property type="term" value="F:DNA binding"/>
    <property type="evidence" value="ECO:0007669"/>
    <property type="project" value="InterPro"/>
</dbReference>
<dbReference type="PANTHER" id="PTHR31001">
    <property type="entry name" value="UNCHARACTERIZED TRANSCRIPTIONAL REGULATORY PROTEIN"/>
    <property type="match status" value="1"/>
</dbReference>
<feature type="compositionally biased region" description="Polar residues" evidence="4">
    <location>
        <begin position="775"/>
        <end position="789"/>
    </location>
</feature>
<dbReference type="CDD" id="cd12148">
    <property type="entry name" value="fungal_TF_MHR"/>
    <property type="match status" value="1"/>
</dbReference>
<dbReference type="Pfam" id="PF00172">
    <property type="entry name" value="Zn_clus"/>
    <property type="match status" value="1"/>
</dbReference>
<dbReference type="Proteomes" id="UP001222932">
    <property type="component" value="Unassembled WGS sequence"/>
</dbReference>
<evidence type="ECO:0000313" key="7">
    <source>
        <dbReference type="Proteomes" id="UP001222932"/>
    </source>
</evidence>
<dbReference type="SUPFAM" id="SSF57701">
    <property type="entry name" value="Zn2/Cys6 DNA-binding domain"/>
    <property type="match status" value="1"/>
</dbReference>
<feature type="compositionally biased region" description="Polar residues" evidence="4">
    <location>
        <begin position="749"/>
        <end position="765"/>
    </location>
</feature>
<dbReference type="SMART" id="SM00066">
    <property type="entry name" value="GAL4"/>
    <property type="match status" value="1"/>
</dbReference>
<accession>A0AAD3YDP3</accession>
<feature type="region of interest" description="Disordered" evidence="4">
    <location>
        <begin position="1"/>
        <end position="69"/>
    </location>
</feature>
<dbReference type="GO" id="GO:0006351">
    <property type="term" value="P:DNA-templated transcription"/>
    <property type="evidence" value="ECO:0007669"/>
    <property type="project" value="InterPro"/>
</dbReference>
<comment type="caution">
    <text evidence="6">The sequence shown here is derived from an EMBL/GenBank/DDBJ whole genome shotgun (WGS) entry which is preliminary data.</text>
</comment>
<reference evidence="6" key="2">
    <citation type="submission" date="2023-06" db="EMBL/GenBank/DDBJ databases">
        <authorList>
            <person name="Kobayashi Y."/>
            <person name="Kayamori A."/>
            <person name="Aoki K."/>
            <person name="Shiwa Y."/>
            <person name="Fujita N."/>
            <person name="Sugita T."/>
            <person name="Iwasaki W."/>
            <person name="Tanaka N."/>
            <person name="Takashima M."/>
        </authorList>
    </citation>
    <scope>NUCLEOTIDE SEQUENCE</scope>
    <source>
        <strain evidence="6">HIS016</strain>
    </source>
</reference>
<name>A0AAD3YDP3_9TREE</name>
<protein>
    <recommendedName>
        <fullName evidence="5">Zn(2)-C6 fungal-type domain-containing protein</fullName>
    </recommendedName>
</protein>
<evidence type="ECO:0000313" key="6">
    <source>
        <dbReference type="EMBL" id="GMK58328.1"/>
    </source>
</evidence>
<feature type="region of interest" description="Disordered" evidence="4">
    <location>
        <begin position="733"/>
        <end position="794"/>
    </location>
</feature>
<feature type="compositionally biased region" description="Basic and acidic residues" evidence="4">
    <location>
        <begin position="58"/>
        <end position="69"/>
    </location>
</feature>
<dbReference type="Pfam" id="PF04082">
    <property type="entry name" value="Fungal_trans"/>
    <property type="match status" value="1"/>
</dbReference>
<dbReference type="InterPro" id="IPR001138">
    <property type="entry name" value="Zn2Cys6_DnaBD"/>
</dbReference>
<dbReference type="InterPro" id="IPR007219">
    <property type="entry name" value="XnlR_reg_dom"/>
</dbReference>
<evidence type="ECO:0000256" key="1">
    <source>
        <dbReference type="ARBA" id="ARBA00004123"/>
    </source>
</evidence>
<keyword evidence="2" id="KW-0479">Metal-binding</keyword>
<evidence type="ECO:0000256" key="2">
    <source>
        <dbReference type="ARBA" id="ARBA00022723"/>
    </source>
</evidence>
<dbReference type="PANTHER" id="PTHR31001:SF56">
    <property type="entry name" value="ZN(2)-C6 FUNGAL-TYPE DOMAIN-CONTAINING PROTEIN"/>
    <property type="match status" value="1"/>
</dbReference>
<comment type="subcellular location">
    <subcellularLocation>
        <location evidence="1">Nucleus</location>
    </subcellularLocation>
</comment>
<dbReference type="GO" id="GO:0000981">
    <property type="term" value="F:DNA-binding transcription factor activity, RNA polymerase II-specific"/>
    <property type="evidence" value="ECO:0007669"/>
    <property type="project" value="InterPro"/>
</dbReference>
<keyword evidence="3" id="KW-0539">Nucleus</keyword>
<feature type="domain" description="Zn(2)-C6 fungal-type" evidence="5">
    <location>
        <begin position="71"/>
        <end position="100"/>
    </location>
</feature>
<feature type="compositionally biased region" description="Polar residues" evidence="4">
    <location>
        <begin position="15"/>
        <end position="31"/>
    </location>
</feature>
<keyword evidence="7" id="KW-1185">Reference proteome</keyword>
<reference evidence="6" key="1">
    <citation type="journal article" date="2023" name="BMC Genomics">
        <title>Chromosome-level genome assemblies of Cutaneotrichosporon spp. (Trichosporonales, Basidiomycota) reveal imbalanced evolution between nucleotide sequences and chromosome synteny.</title>
        <authorList>
            <person name="Kobayashi Y."/>
            <person name="Kayamori A."/>
            <person name="Aoki K."/>
            <person name="Shiwa Y."/>
            <person name="Matsutani M."/>
            <person name="Fujita N."/>
            <person name="Sugita T."/>
            <person name="Iwasaki W."/>
            <person name="Tanaka N."/>
            <person name="Takashima M."/>
        </authorList>
    </citation>
    <scope>NUCLEOTIDE SEQUENCE</scope>
    <source>
        <strain evidence="6">HIS016</strain>
    </source>
</reference>
<dbReference type="GO" id="GO:0005634">
    <property type="term" value="C:nucleus"/>
    <property type="evidence" value="ECO:0007669"/>
    <property type="project" value="UniProtKB-SubCell"/>
</dbReference>
<organism evidence="6 7">
    <name type="scientific">Cutaneotrichosporon spelunceum</name>
    <dbReference type="NCBI Taxonomy" id="1672016"/>
    <lineage>
        <taxon>Eukaryota</taxon>
        <taxon>Fungi</taxon>
        <taxon>Dikarya</taxon>
        <taxon>Basidiomycota</taxon>
        <taxon>Agaricomycotina</taxon>
        <taxon>Tremellomycetes</taxon>
        <taxon>Trichosporonales</taxon>
        <taxon>Trichosporonaceae</taxon>
        <taxon>Cutaneotrichosporon</taxon>
    </lineage>
</organism>